<reference evidence="3 4" key="1">
    <citation type="submission" date="2023-11" db="EMBL/GenBank/DDBJ databases">
        <title>Draft genome of Azohydromonas lata strain H1 (DSM1123), a polyhydroxyalkanoate producer.</title>
        <authorList>
            <person name="Traversa D."/>
            <person name="D'Addabbo P."/>
            <person name="Pazzani C."/>
            <person name="Manzari C."/>
            <person name="Chiara M."/>
            <person name="Scrascia M."/>
        </authorList>
    </citation>
    <scope>NUCLEOTIDE SEQUENCE [LARGE SCALE GENOMIC DNA]</scope>
    <source>
        <strain evidence="3 4">H1</strain>
    </source>
</reference>
<feature type="signal peptide" evidence="2">
    <location>
        <begin position="1"/>
        <end position="22"/>
    </location>
</feature>
<dbReference type="SUPFAM" id="SSF53850">
    <property type="entry name" value="Periplasmic binding protein-like II"/>
    <property type="match status" value="1"/>
</dbReference>
<feature type="chain" id="PRO_5047455728" evidence="2">
    <location>
        <begin position="23"/>
        <end position="323"/>
    </location>
</feature>
<dbReference type="Gene3D" id="3.40.190.10">
    <property type="entry name" value="Periplasmic binding protein-like II"/>
    <property type="match status" value="1"/>
</dbReference>
<evidence type="ECO:0000313" key="3">
    <source>
        <dbReference type="EMBL" id="MDZ5456800.1"/>
    </source>
</evidence>
<sequence>MKTSRRSLLVALSLCCAPVAFAQQAWPSKPLRIVVPFTAGGPADGLARQLGAHMGTELGQQVLVDNKAGAGGTLGAAEVARSAADGYTMLFSGTGALVIFPALSPKMPYNTDRDLIPVGQAISTPMVIVVGRNSPFKDLGALLKHAKANPGKVNFASAGGGTTTQMGAELLRQEAGVELTHVPYRGAAPALNDVIAGTADMMVADVSAVVAFVKGGQLRPLAVTSLTRSSVLPDVPTTAEAGLRNVVASTWYGLLVPARTPPEVVSRLNAALKKAVQHPDSVAFLKAQGVLPAVGSPEAFGQLMKAESAKWGTLAKAVGAKLD</sequence>
<dbReference type="InterPro" id="IPR042100">
    <property type="entry name" value="Bug_dom1"/>
</dbReference>
<accession>A0ABU5IE62</accession>
<comment type="caution">
    <text evidence="3">The sequence shown here is derived from an EMBL/GenBank/DDBJ whole genome shotgun (WGS) entry which is preliminary data.</text>
</comment>
<dbReference type="RefSeq" id="WP_322465238.1">
    <property type="nucleotide sequence ID" value="NZ_JAXOJX010000012.1"/>
</dbReference>
<evidence type="ECO:0000313" key="4">
    <source>
        <dbReference type="Proteomes" id="UP001293718"/>
    </source>
</evidence>
<dbReference type="PIRSF" id="PIRSF017082">
    <property type="entry name" value="YflP"/>
    <property type="match status" value="1"/>
</dbReference>
<gene>
    <name evidence="3" type="ORF">SM757_09475</name>
</gene>
<protein>
    <submittedName>
        <fullName evidence="3">Tripartite tricarboxylate transporter substrate binding protein</fullName>
    </submittedName>
</protein>
<dbReference type="PANTHER" id="PTHR42928">
    <property type="entry name" value="TRICARBOXYLATE-BINDING PROTEIN"/>
    <property type="match status" value="1"/>
</dbReference>
<keyword evidence="2" id="KW-0732">Signal</keyword>
<proteinExistence type="inferred from homology"/>
<evidence type="ECO:0000256" key="2">
    <source>
        <dbReference type="SAM" id="SignalP"/>
    </source>
</evidence>
<keyword evidence="4" id="KW-1185">Reference proteome</keyword>
<comment type="similarity">
    <text evidence="1">Belongs to the UPF0065 (bug) family.</text>
</comment>
<dbReference type="PANTHER" id="PTHR42928:SF5">
    <property type="entry name" value="BLR1237 PROTEIN"/>
    <property type="match status" value="1"/>
</dbReference>
<name>A0ABU5IE62_9BURK</name>
<dbReference type="Pfam" id="PF03401">
    <property type="entry name" value="TctC"/>
    <property type="match status" value="1"/>
</dbReference>
<dbReference type="InterPro" id="IPR005064">
    <property type="entry name" value="BUG"/>
</dbReference>
<dbReference type="EMBL" id="JAXOJX010000012">
    <property type="protein sequence ID" value="MDZ5456800.1"/>
    <property type="molecule type" value="Genomic_DNA"/>
</dbReference>
<dbReference type="Proteomes" id="UP001293718">
    <property type="component" value="Unassembled WGS sequence"/>
</dbReference>
<evidence type="ECO:0000256" key="1">
    <source>
        <dbReference type="ARBA" id="ARBA00006987"/>
    </source>
</evidence>
<dbReference type="CDD" id="cd13578">
    <property type="entry name" value="PBP2_Bug27"/>
    <property type="match status" value="1"/>
</dbReference>
<dbReference type="Gene3D" id="3.40.190.150">
    <property type="entry name" value="Bordetella uptake gene, domain 1"/>
    <property type="match status" value="1"/>
</dbReference>
<organism evidence="3 4">
    <name type="scientific">Azohydromonas lata</name>
    <dbReference type="NCBI Taxonomy" id="45677"/>
    <lineage>
        <taxon>Bacteria</taxon>
        <taxon>Pseudomonadati</taxon>
        <taxon>Pseudomonadota</taxon>
        <taxon>Betaproteobacteria</taxon>
        <taxon>Burkholderiales</taxon>
        <taxon>Sphaerotilaceae</taxon>
        <taxon>Azohydromonas</taxon>
    </lineage>
</organism>